<dbReference type="GO" id="GO:0008233">
    <property type="term" value="F:peptidase activity"/>
    <property type="evidence" value="ECO:0007669"/>
    <property type="project" value="UniProtKB-KW"/>
</dbReference>
<evidence type="ECO:0000256" key="5">
    <source>
        <dbReference type="SAM" id="MobiDB-lite"/>
    </source>
</evidence>
<evidence type="ECO:0000259" key="6">
    <source>
        <dbReference type="Pfam" id="PF02709"/>
    </source>
</evidence>
<accession>A0A6H5I5V1</accession>
<keyword evidence="3" id="KW-0479">Metal-binding</keyword>
<dbReference type="InterPro" id="IPR029044">
    <property type="entry name" value="Nucleotide-diphossugar_trans"/>
</dbReference>
<dbReference type="PANTHER" id="PTHR43270:SF4">
    <property type="entry name" value="CARNOSINE DIPEPTIDASE 2, ISOFORM A"/>
    <property type="match status" value="1"/>
</dbReference>
<keyword evidence="8" id="KW-1185">Reference proteome</keyword>
<dbReference type="InterPro" id="IPR051458">
    <property type="entry name" value="Cyt/Met_Dipeptidase"/>
</dbReference>
<dbReference type="Gene3D" id="3.90.550.10">
    <property type="entry name" value="Spore Coat Polysaccharide Biosynthesis Protein SpsA, Chain A"/>
    <property type="match status" value="1"/>
</dbReference>
<evidence type="ECO:0000313" key="7">
    <source>
        <dbReference type="EMBL" id="CAB0030417.1"/>
    </source>
</evidence>
<feature type="domain" description="Galactosyltransferase C-terminal" evidence="6">
    <location>
        <begin position="1"/>
        <end position="41"/>
    </location>
</feature>
<dbReference type="Gene3D" id="3.30.70.360">
    <property type="match status" value="1"/>
</dbReference>
<name>A0A6H5I5V1_9HYME</name>
<dbReference type="SUPFAM" id="SSF53187">
    <property type="entry name" value="Zn-dependent exopeptidases"/>
    <property type="match status" value="1"/>
</dbReference>
<dbReference type="GO" id="GO:0006508">
    <property type="term" value="P:proteolysis"/>
    <property type="evidence" value="ECO:0007669"/>
    <property type="project" value="UniProtKB-KW"/>
</dbReference>
<dbReference type="GO" id="GO:0046872">
    <property type="term" value="F:metal ion binding"/>
    <property type="evidence" value="ECO:0007669"/>
    <property type="project" value="UniProtKB-KW"/>
</dbReference>
<evidence type="ECO:0000256" key="3">
    <source>
        <dbReference type="ARBA" id="ARBA00022723"/>
    </source>
</evidence>
<reference evidence="7 8" key="1">
    <citation type="submission" date="2020-02" db="EMBL/GenBank/DDBJ databases">
        <authorList>
            <person name="Ferguson B K."/>
        </authorList>
    </citation>
    <scope>NUCLEOTIDE SEQUENCE [LARGE SCALE GENOMIC DNA]</scope>
</reference>
<sequence length="496" mass="56568">MSNKYWGWGLEDDEFYVRLKEAGLNVTRPPNLSTGKEKTFKASASKWSFKNPVTTKTRQALTLTFSPIDERNRKLYRLENPPQGHHPLIIIGSLGTDPKKITLLYYCHLDVLKVRRYKWVHDPYELTEEEDGKLVGRGTAKMKGPLLCFLHDRGIVCESMHECKSRGLSQVLEQLKSTFLANVDCIVLNESRWIGKSHPCIVYGMRGVCYFDLKISGPRKSLASGDYGGIVREPMSDLLHILKSLVDPFGNVKMSSLSSDVQPVTPDEESFYHKIKTNKSEYRANVGVNKLGHDENLKLVLMHVWRYPWFNLHFINTSNCVSLLDIPNEIHARFSIRTVPNQKHERIVEQTLEAIDRSVAELETPNRVEVKSENCLDPWVEDHDHWNYEAANLAIRQVYKEEASFIREGNGFPTLLKLRDAMPGRNILVLPIADCESKAHRSGENISKQCYIEGGKLFAAYFAALAERAAKRRSSKSNRSSSQSNKPSAACRHKMY</sequence>
<dbReference type="InterPro" id="IPR002933">
    <property type="entry name" value="Peptidase_M20"/>
</dbReference>
<dbReference type="GO" id="GO:0016740">
    <property type="term" value="F:transferase activity"/>
    <property type="evidence" value="ECO:0007669"/>
    <property type="project" value="UniProtKB-KW"/>
</dbReference>
<evidence type="ECO:0000256" key="2">
    <source>
        <dbReference type="ARBA" id="ARBA00022679"/>
    </source>
</evidence>
<dbReference type="EMBL" id="CADCXV010000480">
    <property type="protein sequence ID" value="CAB0030417.1"/>
    <property type="molecule type" value="Genomic_DNA"/>
</dbReference>
<proteinExistence type="predicted"/>
<dbReference type="Pfam" id="PF02709">
    <property type="entry name" value="Glyco_transf_7C"/>
    <property type="match status" value="1"/>
</dbReference>
<feature type="region of interest" description="Disordered" evidence="5">
    <location>
        <begin position="472"/>
        <end position="496"/>
    </location>
</feature>
<dbReference type="Pfam" id="PF01546">
    <property type="entry name" value="Peptidase_M20"/>
    <property type="match status" value="1"/>
</dbReference>
<evidence type="ECO:0000313" key="8">
    <source>
        <dbReference type="Proteomes" id="UP000479190"/>
    </source>
</evidence>
<protein>
    <recommendedName>
        <fullName evidence="6">Galactosyltransferase C-terminal domain-containing protein</fullName>
    </recommendedName>
</protein>
<dbReference type="InterPro" id="IPR027791">
    <property type="entry name" value="Galactosyl_T_C"/>
</dbReference>
<dbReference type="PANTHER" id="PTHR43270">
    <property type="entry name" value="BETA-ALA-HIS DIPEPTIDASE"/>
    <property type="match status" value="1"/>
</dbReference>
<evidence type="ECO:0000256" key="4">
    <source>
        <dbReference type="ARBA" id="ARBA00022801"/>
    </source>
</evidence>
<dbReference type="Proteomes" id="UP000479190">
    <property type="component" value="Unassembled WGS sequence"/>
</dbReference>
<keyword evidence="4" id="KW-0378">Hydrolase</keyword>
<gene>
    <name evidence="7" type="ORF">TBRA_LOCUS2419</name>
</gene>
<organism evidence="7 8">
    <name type="scientific">Trichogramma brassicae</name>
    <dbReference type="NCBI Taxonomy" id="86971"/>
    <lineage>
        <taxon>Eukaryota</taxon>
        <taxon>Metazoa</taxon>
        <taxon>Ecdysozoa</taxon>
        <taxon>Arthropoda</taxon>
        <taxon>Hexapoda</taxon>
        <taxon>Insecta</taxon>
        <taxon>Pterygota</taxon>
        <taxon>Neoptera</taxon>
        <taxon>Endopterygota</taxon>
        <taxon>Hymenoptera</taxon>
        <taxon>Apocrita</taxon>
        <taxon>Proctotrupomorpha</taxon>
        <taxon>Chalcidoidea</taxon>
        <taxon>Trichogrammatidae</taxon>
        <taxon>Trichogramma</taxon>
    </lineage>
</organism>
<dbReference type="OrthoDB" id="7832001at2759"/>
<evidence type="ECO:0000256" key="1">
    <source>
        <dbReference type="ARBA" id="ARBA00022670"/>
    </source>
</evidence>
<keyword evidence="2" id="KW-0808">Transferase</keyword>
<keyword evidence="1" id="KW-0645">Protease</keyword>
<feature type="compositionally biased region" description="Low complexity" evidence="5">
    <location>
        <begin position="477"/>
        <end position="490"/>
    </location>
</feature>
<dbReference type="Gene3D" id="3.40.630.10">
    <property type="entry name" value="Zn peptidases"/>
    <property type="match status" value="1"/>
</dbReference>
<dbReference type="AlphaFoldDB" id="A0A6H5I5V1"/>